<reference evidence="2 3" key="1">
    <citation type="submission" date="2019-04" db="EMBL/GenBank/DDBJ databases">
        <authorList>
            <person name="Van Vliet M D."/>
        </authorList>
    </citation>
    <scope>NUCLEOTIDE SEQUENCE [LARGE SCALE GENOMIC DNA]</scope>
    <source>
        <strain evidence="2 3">F1</strain>
    </source>
</reference>
<dbReference type="NCBIfam" id="NF041518">
    <property type="entry name" value="choice_anch_Q"/>
    <property type="match status" value="1"/>
</dbReference>
<dbReference type="RefSeq" id="WP_136079918.1">
    <property type="nucleotide sequence ID" value="NZ_CAAHFG010000001.1"/>
</dbReference>
<feature type="chain" id="PRO_5025421426" description="Right handed beta helix domain-containing protein" evidence="1">
    <location>
        <begin position="25"/>
        <end position="550"/>
    </location>
</feature>
<evidence type="ECO:0000313" key="2">
    <source>
        <dbReference type="EMBL" id="VGO14436.1"/>
    </source>
</evidence>
<sequence length="550" mass="56684">MRNSAKATISAVVCFVCTCNLSLADTRYVDISNPTPAVPYTTWATAANDIQPAVSIAAAGDTVLIADGTYNITSQIKIYKTLSVKSVNGPGHVIIDANSNCRVLTLSSGTGSISLEGLTFTGGYADEAATRGGGIYAFGNNNVFISNCIVENNESPGTAGGIGIFAGNGKVCSATVQDCIIRNNVADYLGGGIQTVIWGGASGSILIKNCLVQSNRSSNNGGGLQLKMNEGANGSITVEDCTINENTSALDGGGLLCNAQSGSINVSRCLFFGNETARDGGGVRLLHNSMLTDTLIAGNNAGNKGGGEYGGLEGSSYIINCTIVSNQAPVGGGVSRSTILNSIVYGNTAGSNPNITADSDVAFSCSPQLTAGVNGNINSDPKFIDPLSGNYRLLMTSPCLDSGTNAFVYSLSDLDGSTRIRDGNLDGTPIVDMGAYELQASTITIDIKPGSDTNPINLKSKGQLSVAIITTEGFDAPAVAPATVRFAGASPVHTAYEDVDQDGDIDLLLHFLTQELQLSDTSTQAYLIGQTPNGQILMGVDTVMVVPKKR</sequence>
<dbReference type="InterPro" id="IPR012334">
    <property type="entry name" value="Pectin_lyas_fold"/>
</dbReference>
<dbReference type="Proteomes" id="UP000366872">
    <property type="component" value="Unassembled WGS sequence"/>
</dbReference>
<keyword evidence="3" id="KW-1185">Reference proteome</keyword>
<gene>
    <name evidence="2" type="ORF">PDESU_02997</name>
</gene>
<dbReference type="InterPro" id="IPR011050">
    <property type="entry name" value="Pectin_lyase_fold/virulence"/>
</dbReference>
<protein>
    <recommendedName>
        <fullName evidence="4">Right handed beta helix domain-containing protein</fullName>
    </recommendedName>
</protein>
<dbReference type="SUPFAM" id="SSF51126">
    <property type="entry name" value="Pectin lyase-like"/>
    <property type="match status" value="1"/>
</dbReference>
<organism evidence="2 3">
    <name type="scientific">Pontiella desulfatans</name>
    <dbReference type="NCBI Taxonomy" id="2750659"/>
    <lineage>
        <taxon>Bacteria</taxon>
        <taxon>Pseudomonadati</taxon>
        <taxon>Kiritimatiellota</taxon>
        <taxon>Kiritimatiellia</taxon>
        <taxon>Kiritimatiellales</taxon>
        <taxon>Pontiellaceae</taxon>
        <taxon>Pontiella</taxon>
    </lineage>
</organism>
<dbReference type="EMBL" id="CAAHFG010000001">
    <property type="protein sequence ID" value="VGO14436.1"/>
    <property type="molecule type" value="Genomic_DNA"/>
</dbReference>
<dbReference type="SMART" id="SM00710">
    <property type="entry name" value="PbH1"/>
    <property type="match status" value="6"/>
</dbReference>
<proteinExistence type="predicted"/>
<dbReference type="Gene3D" id="2.160.20.10">
    <property type="entry name" value="Single-stranded right-handed beta-helix, Pectin lyase-like"/>
    <property type="match status" value="1"/>
</dbReference>
<dbReference type="PANTHER" id="PTHR11319">
    <property type="entry name" value="G PROTEIN-COUPLED RECEPTOR-RELATED"/>
    <property type="match status" value="1"/>
</dbReference>
<keyword evidence="1" id="KW-0732">Signal</keyword>
<evidence type="ECO:0000256" key="1">
    <source>
        <dbReference type="SAM" id="SignalP"/>
    </source>
</evidence>
<name>A0A6C2U4V9_PONDE</name>
<dbReference type="InterPro" id="IPR006626">
    <property type="entry name" value="PbH1"/>
</dbReference>
<dbReference type="InterPro" id="IPR059226">
    <property type="entry name" value="Choice_anch_Q_dom"/>
</dbReference>
<evidence type="ECO:0008006" key="4">
    <source>
        <dbReference type="Google" id="ProtNLM"/>
    </source>
</evidence>
<feature type="signal peptide" evidence="1">
    <location>
        <begin position="1"/>
        <end position="24"/>
    </location>
</feature>
<dbReference type="AlphaFoldDB" id="A0A6C2U4V9"/>
<evidence type="ECO:0000313" key="3">
    <source>
        <dbReference type="Proteomes" id="UP000366872"/>
    </source>
</evidence>
<dbReference type="PANTHER" id="PTHR11319:SF35">
    <property type="entry name" value="OUTER MEMBRANE PROTEIN PMPC-RELATED"/>
    <property type="match status" value="1"/>
</dbReference>
<accession>A0A6C2U4V9</accession>